<feature type="region of interest" description="Disordered" evidence="1">
    <location>
        <begin position="1"/>
        <end position="81"/>
    </location>
</feature>
<keyword evidence="3" id="KW-1185">Reference proteome</keyword>
<name>A0A2I9CUR8_9DEIO</name>
<evidence type="ECO:0000313" key="2">
    <source>
        <dbReference type="EMBL" id="GBF05613.1"/>
    </source>
</evidence>
<proteinExistence type="predicted"/>
<gene>
    <name evidence="2" type="ORF">DAERI_050122</name>
</gene>
<feature type="compositionally biased region" description="Basic and acidic residues" evidence="1">
    <location>
        <begin position="1"/>
        <end position="15"/>
    </location>
</feature>
<dbReference type="OrthoDB" id="71241at2"/>
<organism evidence="2 3">
    <name type="scientific">Deinococcus aerius</name>
    <dbReference type="NCBI Taxonomy" id="200253"/>
    <lineage>
        <taxon>Bacteria</taxon>
        <taxon>Thermotogati</taxon>
        <taxon>Deinococcota</taxon>
        <taxon>Deinococci</taxon>
        <taxon>Deinococcales</taxon>
        <taxon>Deinococcaceae</taxon>
        <taxon>Deinococcus</taxon>
    </lineage>
</organism>
<dbReference type="RefSeq" id="WP_103129046.1">
    <property type="nucleotide sequence ID" value="NZ_BFAG01000005.1"/>
</dbReference>
<accession>A0A2I9CUR8</accession>
<reference evidence="3" key="1">
    <citation type="submission" date="2018-01" db="EMBL/GenBank/DDBJ databases">
        <title>Draft Genome Sequence of the Radioresistant Bacterium Deinococcus aerius TR0125, Isolated from the Higher Atmosphere above Japan.</title>
        <authorList>
            <person name="Satoh K."/>
            <person name="Arai H."/>
            <person name="Sanzen T."/>
            <person name="Kawaguchi Y."/>
            <person name="Hayashi H."/>
            <person name="Yokobori S."/>
            <person name="Yamagishi A."/>
            <person name="Oono Y."/>
            <person name="Narumi I."/>
        </authorList>
    </citation>
    <scope>NUCLEOTIDE SEQUENCE [LARGE SCALE GENOMIC DNA]</scope>
    <source>
        <strain evidence="3">TR0125</strain>
    </source>
</reference>
<feature type="compositionally biased region" description="Basic and acidic residues" evidence="1">
    <location>
        <begin position="26"/>
        <end position="41"/>
    </location>
</feature>
<evidence type="ECO:0000256" key="1">
    <source>
        <dbReference type="SAM" id="MobiDB-lite"/>
    </source>
</evidence>
<dbReference type="Proteomes" id="UP000236569">
    <property type="component" value="Unassembled WGS sequence"/>
</dbReference>
<dbReference type="EMBL" id="BFAG01000005">
    <property type="protein sequence ID" value="GBF05613.1"/>
    <property type="molecule type" value="Genomic_DNA"/>
</dbReference>
<evidence type="ECO:0000313" key="3">
    <source>
        <dbReference type="Proteomes" id="UP000236569"/>
    </source>
</evidence>
<comment type="caution">
    <text evidence="2">The sequence shown here is derived from an EMBL/GenBank/DDBJ whole genome shotgun (WGS) entry which is preliminary data.</text>
</comment>
<sequence>MTRDDQRGQKQHAEGDFPADAGGTDLTDKEIVELHAREGRGARQVPGAEPSDEYVQDHVEGPEDQGPSLLDPTTKDYKKPR</sequence>
<dbReference type="AlphaFoldDB" id="A0A2I9CUR8"/>
<protein>
    <submittedName>
        <fullName evidence="2">Uncharacterized protein</fullName>
    </submittedName>
</protein>